<sequence>MRHHRKAWRVERIAWFVIALTLAAALFGAFGGGVLSEAQVGSRQTVTIEYDRLLRSSAPSLMRFHVHPSLRRDGAVRLRIDRSIVSRMEIESIVPQPLSQASGADYTEFVFDVAPGESPATIDLRYRPSTFGRMRGEVSIAGEHALVIDQFVYP</sequence>
<organism evidence="1 2">
    <name type="scientific">Lysobacter soli</name>
    <dbReference type="NCBI Taxonomy" id="453783"/>
    <lineage>
        <taxon>Bacteria</taxon>
        <taxon>Pseudomonadati</taxon>
        <taxon>Pseudomonadota</taxon>
        <taxon>Gammaproteobacteria</taxon>
        <taxon>Lysobacterales</taxon>
        <taxon>Lysobacteraceae</taxon>
        <taxon>Lysobacter</taxon>
    </lineage>
</organism>
<keyword evidence="2" id="KW-1185">Reference proteome</keyword>
<evidence type="ECO:0000313" key="1">
    <source>
        <dbReference type="EMBL" id="RDY67424.1"/>
    </source>
</evidence>
<comment type="caution">
    <text evidence="1">The sequence shown here is derived from an EMBL/GenBank/DDBJ whole genome shotgun (WGS) entry which is preliminary data.</text>
</comment>
<dbReference type="AlphaFoldDB" id="A0A3D8VDC4"/>
<protein>
    <submittedName>
        <fullName evidence="1">Uncharacterized protein</fullName>
    </submittedName>
</protein>
<gene>
    <name evidence="1" type="ORF">DX912_09110</name>
</gene>
<accession>A0A3D8VDC4</accession>
<proteinExistence type="predicted"/>
<reference evidence="1 2" key="1">
    <citation type="submission" date="2018-08" db="EMBL/GenBank/DDBJ databases">
        <title>Lysobacter soli KCTC 22011, whole genome shotgun sequence.</title>
        <authorList>
            <person name="Zhang X."/>
            <person name="Feng G."/>
            <person name="Zhu H."/>
        </authorList>
    </citation>
    <scope>NUCLEOTIDE SEQUENCE [LARGE SCALE GENOMIC DNA]</scope>
    <source>
        <strain evidence="1 2">KCTC 22011</strain>
    </source>
</reference>
<dbReference type="EMBL" id="QTJR01000005">
    <property type="protein sequence ID" value="RDY67424.1"/>
    <property type="molecule type" value="Genomic_DNA"/>
</dbReference>
<name>A0A3D8VDC4_9GAMM</name>
<evidence type="ECO:0000313" key="2">
    <source>
        <dbReference type="Proteomes" id="UP000256829"/>
    </source>
</evidence>
<dbReference type="Proteomes" id="UP000256829">
    <property type="component" value="Unassembled WGS sequence"/>
</dbReference>